<name>A0A1E5H060_9ENTE</name>
<evidence type="ECO:0000313" key="1">
    <source>
        <dbReference type="EMBL" id="OEG18348.1"/>
    </source>
</evidence>
<sequence>MTKFNLVKVSLFQANYRSINKNRENQYSFAKIQIENSHSLWMSKQKFSTNFPLHCECIKKSNNWQEKWK</sequence>
<protein>
    <submittedName>
        <fullName evidence="1">Uncharacterized protein</fullName>
    </submittedName>
</protein>
<comment type="caution">
    <text evidence="1">The sequence shown here is derived from an EMBL/GenBank/DDBJ whole genome shotgun (WGS) entry which is preliminary data.</text>
</comment>
<keyword evidence="2" id="KW-1185">Reference proteome</keyword>
<organism evidence="1 2">
    <name type="scientific">Enterococcus quebecensis</name>
    <dbReference type="NCBI Taxonomy" id="903983"/>
    <lineage>
        <taxon>Bacteria</taxon>
        <taxon>Bacillati</taxon>
        <taxon>Bacillota</taxon>
        <taxon>Bacilli</taxon>
        <taxon>Lactobacillales</taxon>
        <taxon>Enterococcaceae</taxon>
        <taxon>Enterococcus</taxon>
    </lineage>
</organism>
<reference evidence="2" key="1">
    <citation type="submission" date="2016-09" db="EMBL/GenBank/DDBJ databases">
        <authorList>
            <person name="Gulvik C.A."/>
        </authorList>
    </citation>
    <scope>NUCLEOTIDE SEQUENCE [LARGE SCALE GENOMIC DNA]</scope>
    <source>
        <strain evidence="2">LMG 26306</strain>
    </source>
</reference>
<dbReference type="STRING" id="903983.BCR23_14040"/>
<dbReference type="Proteomes" id="UP000094764">
    <property type="component" value="Unassembled WGS sequence"/>
</dbReference>
<evidence type="ECO:0000313" key="2">
    <source>
        <dbReference type="Proteomes" id="UP000094764"/>
    </source>
</evidence>
<accession>A0A1E5H060</accession>
<dbReference type="AlphaFoldDB" id="A0A1E5H060"/>
<proteinExistence type="predicted"/>
<dbReference type="EMBL" id="MIKB01000004">
    <property type="protein sequence ID" value="OEG18348.1"/>
    <property type="molecule type" value="Genomic_DNA"/>
</dbReference>
<gene>
    <name evidence="1" type="ORF">BCR23_14040</name>
</gene>